<reference evidence="3 4" key="1">
    <citation type="submission" date="2021-05" db="EMBL/GenBank/DDBJ databases">
        <title>A Polyphasic approach of four new species of the genus Ohtaekwangia: Ohtaekwangia histidinii sp. nov., Ohtaekwangia cretensis sp. nov., Ohtaekwangia indiensis sp. nov., Ohtaekwangia reichenbachii sp. nov. from diverse environment.</title>
        <authorList>
            <person name="Octaviana S."/>
        </authorList>
    </citation>
    <scope>NUCLEOTIDE SEQUENCE [LARGE SCALE GENOMIC DNA]</scope>
    <source>
        <strain evidence="3 4">PWU4</strain>
    </source>
</reference>
<proteinExistence type="predicted"/>
<dbReference type="PROSITE" id="PS51688">
    <property type="entry name" value="ICA"/>
    <property type="match status" value="1"/>
</dbReference>
<dbReference type="NCBIfam" id="TIGR04183">
    <property type="entry name" value="Por_Secre_tail"/>
    <property type="match status" value="1"/>
</dbReference>
<keyword evidence="1" id="KW-0732">Signal</keyword>
<evidence type="ECO:0000313" key="4">
    <source>
        <dbReference type="Proteomes" id="UP001319200"/>
    </source>
</evidence>
<protein>
    <submittedName>
        <fullName evidence="3">T9SS type A sorting domain-containing protein</fullName>
    </submittedName>
</protein>
<sequence length="432" mass="46273">MKTKKLLFIAGAAMMLTGHLYAQNTDYGTGAGNAGNFNTSIGYQAGDVVTGTNNTFVGHEAGKANTTGFANSFIGFRAGLKNTTGSNNTFFGSSTGMENTTGQNNSAFGSAAGVSNTTGIENAFFGFSTGTLNQTGNWNAFFGMRAGFLNISGSYNVFLGRYAGFNNNGDGNVFIGNESGYNETSANNRLIINNGPSSVNPLVYGNFSTGQLGIGTSTLGTYALSVNGDAFATGLWVSSDKRFKKNEQRITHALEKINSVQGVNYEFNKEVTASRKVADGIQAGFIAQDLQKVFPELVHEDGQGYLAVNYQGMIPVLLEAIKDLSKEVDALKSELSVKGELSSLRQVGTVLQQNHPNPFNQSTRIEYEFPEGSQGTLYIFDLQGRQISSYPRLSPGRGELTIEGSTLQPGLYYYSLVVDGKQVDTKSLMLTR</sequence>
<organism evidence="3 4">
    <name type="scientific">Chryseosolibacter histidini</name>
    <dbReference type="NCBI Taxonomy" id="2782349"/>
    <lineage>
        <taxon>Bacteria</taxon>
        <taxon>Pseudomonadati</taxon>
        <taxon>Bacteroidota</taxon>
        <taxon>Cytophagia</taxon>
        <taxon>Cytophagales</taxon>
        <taxon>Chryseotaleaceae</taxon>
        <taxon>Chryseosolibacter</taxon>
    </lineage>
</organism>
<dbReference type="InterPro" id="IPR036388">
    <property type="entry name" value="WH-like_DNA-bd_sf"/>
</dbReference>
<dbReference type="Proteomes" id="UP001319200">
    <property type="component" value="Unassembled WGS sequence"/>
</dbReference>
<dbReference type="InterPro" id="IPR026444">
    <property type="entry name" value="Secre_tail"/>
</dbReference>
<name>A0AAP2DK38_9BACT</name>
<evidence type="ECO:0000259" key="2">
    <source>
        <dbReference type="PROSITE" id="PS51688"/>
    </source>
</evidence>
<dbReference type="InterPro" id="IPR030392">
    <property type="entry name" value="S74_ICA"/>
</dbReference>
<dbReference type="AlphaFoldDB" id="A0AAP2DK38"/>
<dbReference type="Pfam" id="PF13884">
    <property type="entry name" value="Peptidase_S74"/>
    <property type="match status" value="1"/>
</dbReference>
<feature type="domain" description="Peptidase S74" evidence="2">
    <location>
        <begin position="239"/>
        <end position="335"/>
    </location>
</feature>
<accession>A0AAP2DK38</accession>
<evidence type="ECO:0000256" key="1">
    <source>
        <dbReference type="SAM" id="SignalP"/>
    </source>
</evidence>
<dbReference type="Gene3D" id="1.10.10.10">
    <property type="entry name" value="Winged helix-like DNA-binding domain superfamily/Winged helix DNA-binding domain"/>
    <property type="match status" value="1"/>
</dbReference>
<feature type="chain" id="PRO_5042878822" evidence="1">
    <location>
        <begin position="23"/>
        <end position="432"/>
    </location>
</feature>
<gene>
    <name evidence="3" type="ORF">KK083_13150</name>
</gene>
<evidence type="ECO:0000313" key="3">
    <source>
        <dbReference type="EMBL" id="MBT1697833.1"/>
    </source>
</evidence>
<dbReference type="EMBL" id="JAHESF010000011">
    <property type="protein sequence ID" value="MBT1697833.1"/>
    <property type="molecule type" value="Genomic_DNA"/>
</dbReference>
<feature type="signal peptide" evidence="1">
    <location>
        <begin position="1"/>
        <end position="22"/>
    </location>
</feature>
<comment type="caution">
    <text evidence="3">The sequence shown here is derived from an EMBL/GenBank/DDBJ whole genome shotgun (WGS) entry which is preliminary data.</text>
</comment>
<keyword evidence="4" id="KW-1185">Reference proteome</keyword>
<dbReference type="RefSeq" id="WP_254163703.1">
    <property type="nucleotide sequence ID" value="NZ_JAHESF010000011.1"/>
</dbReference>